<protein>
    <submittedName>
        <fullName evidence="2">Uncharacterized protein</fullName>
    </submittedName>
</protein>
<sequence>MFNPVHSPDTPVPPQPLLNGVHYFCPVPMTDSLCVPNPAAPPASHSPSQQLPLDENPLKAATGKEENPTEHLDTEY</sequence>
<evidence type="ECO:0000313" key="3">
    <source>
        <dbReference type="Proteomes" id="UP001558613"/>
    </source>
</evidence>
<proteinExistence type="predicted"/>
<organism evidence="2 3">
    <name type="scientific">Cirrhinus molitorella</name>
    <name type="common">mud carp</name>
    <dbReference type="NCBI Taxonomy" id="172907"/>
    <lineage>
        <taxon>Eukaryota</taxon>
        <taxon>Metazoa</taxon>
        <taxon>Chordata</taxon>
        <taxon>Craniata</taxon>
        <taxon>Vertebrata</taxon>
        <taxon>Euteleostomi</taxon>
        <taxon>Actinopterygii</taxon>
        <taxon>Neopterygii</taxon>
        <taxon>Teleostei</taxon>
        <taxon>Ostariophysi</taxon>
        <taxon>Cypriniformes</taxon>
        <taxon>Cyprinidae</taxon>
        <taxon>Labeoninae</taxon>
        <taxon>Labeonini</taxon>
        <taxon>Cirrhinus</taxon>
    </lineage>
</organism>
<keyword evidence="3" id="KW-1185">Reference proteome</keyword>
<feature type="region of interest" description="Disordered" evidence="1">
    <location>
        <begin position="35"/>
        <end position="76"/>
    </location>
</feature>
<comment type="caution">
    <text evidence="2">The sequence shown here is derived from an EMBL/GenBank/DDBJ whole genome shotgun (WGS) entry which is preliminary data.</text>
</comment>
<reference evidence="2 3" key="1">
    <citation type="submission" date="2023-09" db="EMBL/GenBank/DDBJ databases">
        <authorList>
            <person name="Wang M."/>
        </authorList>
    </citation>
    <scope>NUCLEOTIDE SEQUENCE [LARGE SCALE GENOMIC DNA]</scope>
    <source>
        <strain evidence="2">GT-2023</strain>
        <tissue evidence="2">Liver</tissue>
    </source>
</reference>
<dbReference type="Proteomes" id="UP001558613">
    <property type="component" value="Unassembled WGS sequence"/>
</dbReference>
<evidence type="ECO:0000313" key="2">
    <source>
        <dbReference type="EMBL" id="KAL1282825.1"/>
    </source>
</evidence>
<evidence type="ECO:0000256" key="1">
    <source>
        <dbReference type="SAM" id="MobiDB-lite"/>
    </source>
</evidence>
<name>A0ABR3P0M5_9TELE</name>
<accession>A0ABR3P0M5</accession>
<gene>
    <name evidence="2" type="ORF">QQF64_001628</name>
</gene>
<feature type="compositionally biased region" description="Basic and acidic residues" evidence="1">
    <location>
        <begin position="62"/>
        <end position="76"/>
    </location>
</feature>
<dbReference type="EMBL" id="JAYMGO010000001">
    <property type="protein sequence ID" value="KAL1282825.1"/>
    <property type="molecule type" value="Genomic_DNA"/>
</dbReference>